<feature type="transmembrane region" description="Helical" evidence="1">
    <location>
        <begin position="21"/>
        <end position="42"/>
    </location>
</feature>
<dbReference type="AlphaFoldDB" id="A0A8H2XML8"/>
<evidence type="ECO:0000256" key="1">
    <source>
        <dbReference type="SAM" id="Phobius"/>
    </source>
</evidence>
<dbReference type="SUPFAM" id="SSF53448">
    <property type="entry name" value="Nucleotide-diphospho-sugar transferases"/>
    <property type="match status" value="1"/>
</dbReference>
<keyword evidence="1" id="KW-0812">Transmembrane</keyword>
<dbReference type="InterPro" id="IPR029044">
    <property type="entry name" value="Nucleotide-diphossugar_trans"/>
</dbReference>
<name>A0A8H2XML8_9AGAM</name>
<evidence type="ECO:0000313" key="2">
    <source>
        <dbReference type="EMBL" id="CAE6429206.1"/>
    </source>
</evidence>
<proteinExistence type="predicted"/>
<dbReference type="Proteomes" id="UP000663843">
    <property type="component" value="Unassembled WGS sequence"/>
</dbReference>
<keyword evidence="1" id="KW-1133">Transmembrane helix</keyword>
<dbReference type="EMBL" id="CAJMWT010002008">
    <property type="protein sequence ID" value="CAE6429206.1"/>
    <property type="molecule type" value="Genomic_DNA"/>
</dbReference>
<accession>A0A8H2XML8</accession>
<comment type="caution">
    <text evidence="2">The sequence shown here is derived from an EMBL/GenBank/DDBJ whole genome shotgun (WGS) entry which is preliminary data.</text>
</comment>
<protein>
    <recommendedName>
        <fullName evidence="4">Glucose N-acetyltransferase 1</fullName>
    </recommendedName>
</protein>
<dbReference type="InterPro" id="IPR050587">
    <property type="entry name" value="GNT1/Glycosyltrans_8"/>
</dbReference>
<organism evidence="2 3">
    <name type="scientific">Rhizoctonia solani</name>
    <dbReference type="NCBI Taxonomy" id="456999"/>
    <lineage>
        <taxon>Eukaryota</taxon>
        <taxon>Fungi</taxon>
        <taxon>Dikarya</taxon>
        <taxon>Basidiomycota</taxon>
        <taxon>Agaricomycotina</taxon>
        <taxon>Agaricomycetes</taxon>
        <taxon>Cantharellales</taxon>
        <taxon>Ceratobasidiaceae</taxon>
        <taxon>Rhizoctonia</taxon>
    </lineage>
</organism>
<dbReference type="PANTHER" id="PTHR11183">
    <property type="entry name" value="GLYCOGENIN SUBFAMILY MEMBER"/>
    <property type="match status" value="1"/>
</dbReference>
<keyword evidence="1" id="KW-0472">Membrane</keyword>
<evidence type="ECO:0008006" key="4">
    <source>
        <dbReference type="Google" id="ProtNLM"/>
    </source>
</evidence>
<gene>
    <name evidence="2" type="ORF">RDB_LOCUS62214</name>
</gene>
<reference evidence="2" key="1">
    <citation type="submission" date="2021-01" db="EMBL/GenBank/DDBJ databases">
        <authorList>
            <person name="Kaushik A."/>
        </authorList>
    </citation>
    <scope>NUCLEOTIDE SEQUENCE</scope>
    <source>
        <strain evidence="2">AG2-2IIIB</strain>
    </source>
</reference>
<dbReference type="Gene3D" id="3.90.550.10">
    <property type="entry name" value="Spore Coat Polysaccharide Biosynthesis Protein SpsA, Chain A"/>
    <property type="match status" value="1"/>
</dbReference>
<sequence length="369" mass="42136">MNTHSIYPSVRNQGKRSHNRCLMALLGGSLTLLLILWSAWYYTITYSMSTSNESAELMLPQSEISPNVTNDPPRLSQCKTAPAPIFGHNATETSYWPFPHTEAKTPNRFAYVFYATEREYLCNVLINFRQLRQFDVAAELALIYPKSWINQYPPGSTNPIRRMLERAHNEYQVNLHPMELWSTGRGDHTWANSLTKLHIFGLTNYTRIVYLDSDGIVLNNLDHLFLAPQSQIALPRAYWLEQGKLASHIMLVTPSDTLMNRVRGMANVINGFDMEVINKISSSSALILPHRRYALLTGEFRKTDHSSYLSDEGPDGEWNPQAELSNAFFVHFSDWPLPKPWIKAGANLVESTQPACDPKEKVECWNRSE</sequence>
<evidence type="ECO:0000313" key="3">
    <source>
        <dbReference type="Proteomes" id="UP000663843"/>
    </source>
</evidence>